<gene>
    <name evidence="4" type="ORF">AABB31_14555</name>
</gene>
<keyword evidence="5" id="KW-1185">Reference proteome</keyword>
<dbReference type="PIRSF" id="PIRSF029218">
    <property type="entry name" value="ParE"/>
    <property type="match status" value="1"/>
</dbReference>
<dbReference type="InterPro" id="IPR035093">
    <property type="entry name" value="RelE/ParE_toxin_dom_sf"/>
</dbReference>
<evidence type="ECO:0000256" key="3">
    <source>
        <dbReference type="PIRNR" id="PIRNR029218"/>
    </source>
</evidence>
<evidence type="ECO:0000313" key="4">
    <source>
        <dbReference type="EMBL" id="WZU66276.1"/>
    </source>
</evidence>
<comment type="similarity">
    <text evidence="1 3">Belongs to the RelE toxin family.</text>
</comment>
<dbReference type="PANTHER" id="PTHR33755:SF9">
    <property type="entry name" value="TOXIN PARE1"/>
    <property type="match status" value="1"/>
</dbReference>
<accession>A0AAN0M731</accession>
<dbReference type="EMBL" id="CP151767">
    <property type="protein sequence ID" value="WZU66276.1"/>
    <property type="molecule type" value="Genomic_DNA"/>
</dbReference>
<evidence type="ECO:0000256" key="2">
    <source>
        <dbReference type="ARBA" id="ARBA00022649"/>
    </source>
</evidence>
<evidence type="ECO:0000313" key="5">
    <source>
        <dbReference type="Proteomes" id="UP001470809"/>
    </source>
</evidence>
<name>A0AAN0M731_9RHOB</name>
<sequence>MANSFTLSNDAERDIIDIYLYSLEQFGETQADAYIGALYQRFSQIAATPTLGRDFGDIHEGVWRLNQQSHAIYYKQDTQGLFVLRVLHQSMDPARHLSVELG</sequence>
<organism evidence="4 5">
    <name type="scientific">Yoonia rhodophyticola</name>
    <dbReference type="NCBI Taxonomy" id="3137370"/>
    <lineage>
        <taxon>Bacteria</taxon>
        <taxon>Pseudomonadati</taxon>
        <taxon>Pseudomonadota</taxon>
        <taxon>Alphaproteobacteria</taxon>
        <taxon>Rhodobacterales</taxon>
        <taxon>Paracoccaceae</taxon>
        <taxon>Yoonia</taxon>
    </lineage>
</organism>
<dbReference type="InterPro" id="IPR007712">
    <property type="entry name" value="RelE/ParE_toxin"/>
</dbReference>
<evidence type="ECO:0000256" key="1">
    <source>
        <dbReference type="ARBA" id="ARBA00006226"/>
    </source>
</evidence>
<dbReference type="Pfam" id="PF05016">
    <property type="entry name" value="ParE_toxin"/>
    <property type="match status" value="1"/>
</dbReference>
<dbReference type="PANTHER" id="PTHR33755">
    <property type="entry name" value="TOXIN PARE1-RELATED"/>
    <property type="match status" value="1"/>
</dbReference>
<dbReference type="AlphaFoldDB" id="A0AAN0M731"/>
<reference evidence="4" key="1">
    <citation type="submission" date="2024-08" db="EMBL/GenBank/DDBJ databases">
        <title>Phylogenomic analyses of a clade within the roseobacter group suggest taxonomic reassignments of species of the genera Aestuariivita, Citreicella, Loktanella, Nautella, Pelagibaca, Ruegeria, Thalassobius, Thiobacimonas and Tropicibacter, and the proposal o.</title>
        <authorList>
            <person name="Jeon C.O."/>
        </authorList>
    </citation>
    <scope>NUCLEOTIDE SEQUENCE</scope>
    <source>
        <strain evidence="4">SS1-5</strain>
    </source>
</reference>
<proteinExistence type="inferred from homology"/>
<dbReference type="Gene3D" id="3.30.2310.20">
    <property type="entry name" value="RelE-like"/>
    <property type="match status" value="1"/>
</dbReference>
<dbReference type="InterPro" id="IPR028344">
    <property type="entry name" value="ParE1/4"/>
</dbReference>
<dbReference type="RefSeq" id="WP_342075603.1">
    <property type="nucleotide sequence ID" value="NZ_CP151767.2"/>
</dbReference>
<keyword evidence="2" id="KW-1277">Toxin-antitoxin system</keyword>
<dbReference type="Proteomes" id="UP001470809">
    <property type="component" value="Chromosome"/>
</dbReference>
<protein>
    <recommendedName>
        <fullName evidence="3">Toxin</fullName>
    </recommendedName>
</protein>
<dbReference type="KEGG" id="yrh:AABB31_14555"/>
<dbReference type="InterPro" id="IPR051803">
    <property type="entry name" value="TA_system_RelE-like_toxin"/>
</dbReference>